<dbReference type="SUPFAM" id="SSF54654">
    <property type="entry name" value="CI-2 family of serine protease inhibitors"/>
    <property type="match status" value="1"/>
</dbReference>
<accession>A0A0M3SAG8</accession>
<evidence type="ECO:0000256" key="2">
    <source>
        <dbReference type="ARBA" id="ARBA00022690"/>
    </source>
</evidence>
<dbReference type="Pfam" id="PF00280">
    <property type="entry name" value="potato_inhibit"/>
    <property type="match status" value="1"/>
</dbReference>
<dbReference type="InterPro" id="IPR000864">
    <property type="entry name" value="Prot_inh_pot1"/>
</dbReference>
<comment type="similarity">
    <text evidence="1">Belongs to the protease inhibitor I13 (potato type I serine protease inhibitor) family.</text>
</comment>
<dbReference type="GO" id="GO:0004867">
    <property type="term" value="F:serine-type endopeptidase inhibitor activity"/>
    <property type="evidence" value="ECO:0007669"/>
    <property type="project" value="UniProtKB-KW"/>
</dbReference>
<dbReference type="PANTHER" id="PTHR33091">
    <property type="entry name" value="PROTEIN, PUTATIVE, EXPRESSED-RELATED"/>
    <property type="match status" value="1"/>
</dbReference>
<dbReference type="PRINTS" id="PR00292">
    <property type="entry name" value="POTATOINHBTR"/>
</dbReference>
<organism evidence="4">
    <name type="scientific">Cucumis metuliferus</name>
    <dbReference type="NCBI Taxonomy" id="61886"/>
    <lineage>
        <taxon>Eukaryota</taxon>
        <taxon>Viridiplantae</taxon>
        <taxon>Streptophyta</taxon>
        <taxon>Embryophyta</taxon>
        <taxon>Tracheophyta</taxon>
        <taxon>Spermatophyta</taxon>
        <taxon>Magnoliopsida</taxon>
        <taxon>eudicotyledons</taxon>
        <taxon>Gunneridae</taxon>
        <taxon>Pentapetalae</taxon>
        <taxon>rosids</taxon>
        <taxon>fabids</taxon>
        <taxon>Cucurbitales</taxon>
        <taxon>Cucurbitaceae</taxon>
        <taxon>Benincaseae</taxon>
        <taxon>Cucumis</taxon>
    </lineage>
</organism>
<name>A0A0M3SAG8_9ROSI</name>
<evidence type="ECO:0000313" key="4">
    <source>
        <dbReference type="EMBL" id="ALD47589.1"/>
    </source>
</evidence>
<evidence type="ECO:0000256" key="3">
    <source>
        <dbReference type="ARBA" id="ARBA00022900"/>
    </source>
</evidence>
<proteinExistence type="evidence at transcript level"/>
<dbReference type="PANTHER" id="PTHR33091:SF53">
    <property type="entry name" value="OS08G0441300 PROTEIN"/>
    <property type="match status" value="1"/>
</dbReference>
<dbReference type="PROSITE" id="PS00285">
    <property type="entry name" value="POTATO_INHIBITOR"/>
    <property type="match status" value="1"/>
</dbReference>
<sequence>MADICPPGKNQWPELVGIKATTAEYIIRKDNPSVEKVIVLLAGTGTTKDIRCDRVWLFVNIEEKVVEIPKVG</sequence>
<dbReference type="AlphaFoldDB" id="A0A0M3SAG8"/>
<keyword evidence="2" id="KW-0646">Protease inhibitor</keyword>
<protein>
    <submittedName>
        <fullName evidence="4">Serine proteinase inhibitor</fullName>
    </submittedName>
</protein>
<keyword evidence="3" id="KW-0722">Serine protease inhibitor</keyword>
<dbReference type="EMBL" id="KR012492">
    <property type="protein sequence ID" value="ALD47589.1"/>
    <property type="molecule type" value="mRNA"/>
</dbReference>
<dbReference type="Gene3D" id="3.30.10.10">
    <property type="entry name" value="Trypsin Inhibitor V, subunit A"/>
    <property type="match status" value="1"/>
</dbReference>
<dbReference type="GO" id="GO:0009611">
    <property type="term" value="P:response to wounding"/>
    <property type="evidence" value="ECO:0007669"/>
    <property type="project" value="InterPro"/>
</dbReference>
<reference evidence="4" key="1">
    <citation type="submission" date="2015-03" db="EMBL/GenBank/DDBJ databases">
        <authorList>
            <person name="Murphy D."/>
        </authorList>
    </citation>
    <scope>NUCLEOTIDE SEQUENCE</scope>
</reference>
<dbReference type="InterPro" id="IPR036354">
    <property type="entry name" value="Prot_inh_pot1_sf"/>
</dbReference>
<evidence type="ECO:0000256" key="1">
    <source>
        <dbReference type="ARBA" id="ARBA00008210"/>
    </source>
</evidence>